<organism evidence="3 4">
    <name type="scientific">Actinokineospora terrae</name>
    <dbReference type="NCBI Taxonomy" id="155974"/>
    <lineage>
        <taxon>Bacteria</taxon>
        <taxon>Bacillati</taxon>
        <taxon>Actinomycetota</taxon>
        <taxon>Actinomycetes</taxon>
        <taxon>Pseudonocardiales</taxon>
        <taxon>Pseudonocardiaceae</taxon>
        <taxon>Actinokineospora</taxon>
    </lineage>
</organism>
<dbReference type="Proteomes" id="UP000199051">
    <property type="component" value="Unassembled WGS sequence"/>
</dbReference>
<dbReference type="STRING" id="155974.SAMN04487818_113117"/>
<evidence type="ECO:0000256" key="1">
    <source>
        <dbReference type="SAM" id="Phobius"/>
    </source>
</evidence>
<gene>
    <name evidence="3" type="ORF">SAMN04487818_113117</name>
</gene>
<feature type="transmembrane region" description="Helical" evidence="1">
    <location>
        <begin position="12"/>
        <end position="33"/>
    </location>
</feature>
<dbReference type="EMBL" id="FOGI01000013">
    <property type="protein sequence ID" value="SES42251.1"/>
    <property type="molecule type" value="Genomic_DNA"/>
</dbReference>
<sequence length="193" mass="20065">MTSLTRAFVNPVSLGLALVIAVFGVTAWVLSLRDGRGRPGGAARALGWAAAAGWLLFVTYITVVLPSSSLGVRFSLVPLVDTVQGLVSPAAGNVLVATLGNIVLFVPLGAVVAVLAPRSRVWTPLWAGLVVSLLVELTQGFLAQKGAVAADDLISNTAGAVIGWWIVRGVDRVIVTRSTPRLPDLLAEARDHG</sequence>
<evidence type="ECO:0000259" key="2">
    <source>
        <dbReference type="Pfam" id="PF04892"/>
    </source>
</evidence>
<accession>A0A1H9X857</accession>
<feature type="transmembrane region" description="Helical" evidence="1">
    <location>
        <begin position="90"/>
        <end position="116"/>
    </location>
</feature>
<dbReference type="InterPro" id="IPR053150">
    <property type="entry name" value="Teicoplanin_resist-assoc"/>
</dbReference>
<dbReference type="RefSeq" id="WP_177215807.1">
    <property type="nucleotide sequence ID" value="NZ_FOGI01000013.1"/>
</dbReference>
<proteinExistence type="predicted"/>
<dbReference type="PANTHER" id="PTHR36834">
    <property type="entry name" value="MEMBRANE PROTEIN-RELATED"/>
    <property type="match status" value="1"/>
</dbReference>
<protein>
    <submittedName>
        <fullName evidence="3">VanZ like family protein</fullName>
    </submittedName>
</protein>
<dbReference type="Pfam" id="PF04892">
    <property type="entry name" value="VanZ"/>
    <property type="match status" value="1"/>
</dbReference>
<name>A0A1H9X857_9PSEU</name>
<keyword evidence="4" id="KW-1185">Reference proteome</keyword>
<evidence type="ECO:0000313" key="3">
    <source>
        <dbReference type="EMBL" id="SES42251.1"/>
    </source>
</evidence>
<dbReference type="PANTHER" id="PTHR36834:SF1">
    <property type="entry name" value="INTEGRAL MEMBRANE PROTEIN"/>
    <property type="match status" value="1"/>
</dbReference>
<keyword evidence="1" id="KW-0472">Membrane</keyword>
<evidence type="ECO:0000313" key="4">
    <source>
        <dbReference type="Proteomes" id="UP000199051"/>
    </source>
</evidence>
<feature type="transmembrane region" description="Helical" evidence="1">
    <location>
        <begin position="45"/>
        <end position="70"/>
    </location>
</feature>
<dbReference type="AlphaFoldDB" id="A0A1H9X857"/>
<dbReference type="InterPro" id="IPR006976">
    <property type="entry name" value="VanZ-like"/>
</dbReference>
<keyword evidence="1" id="KW-1133">Transmembrane helix</keyword>
<reference evidence="4" key="1">
    <citation type="submission" date="2016-10" db="EMBL/GenBank/DDBJ databases">
        <authorList>
            <person name="Varghese N."/>
            <person name="Submissions S."/>
        </authorList>
    </citation>
    <scope>NUCLEOTIDE SEQUENCE [LARGE SCALE GENOMIC DNA]</scope>
    <source>
        <strain evidence="4">DSM 44260</strain>
    </source>
</reference>
<feature type="domain" description="VanZ-like" evidence="2">
    <location>
        <begin position="57"/>
        <end position="168"/>
    </location>
</feature>
<keyword evidence="1" id="KW-0812">Transmembrane</keyword>